<gene>
    <name evidence="4" type="ORF">J2S11_004291</name>
</gene>
<proteinExistence type="predicted"/>
<dbReference type="Gene3D" id="1.25.40.340">
    <property type="match status" value="1"/>
</dbReference>
<dbReference type="EC" id="2.7.1.-" evidence="4"/>
<evidence type="ECO:0000256" key="2">
    <source>
        <dbReference type="ARBA" id="ARBA00022777"/>
    </source>
</evidence>
<dbReference type="GO" id="GO:0016740">
    <property type="term" value="F:transferase activity"/>
    <property type="evidence" value="ECO:0007669"/>
    <property type="project" value="UniProtKB-KW"/>
</dbReference>
<dbReference type="PANTHER" id="PTHR28629">
    <property type="entry name" value="TRIOKINASE/FMN CYCLASE"/>
    <property type="match status" value="1"/>
</dbReference>
<dbReference type="RefSeq" id="WP_307397988.1">
    <property type="nucleotide sequence ID" value="NZ_BAAADK010000016.1"/>
</dbReference>
<dbReference type="Proteomes" id="UP001235840">
    <property type="component" value="Unassembled WGS sequence"/>
</dbReference>
<dbReference type="SUPFAM" id="SSF101473">
    <property type="entry name" value="DhaL-like"/>
    <property type="match status" value="1"/>
</dbReference>
<evidence type="ECO:0000313" key="4">
    <source>
        <dbReference type="EMBL" id="MDQ0168329.1"/>
    </source>
</evidence>
<evidence type="ECO:0000259" key="3">
    <source>
        <dbReference type="PROSITE" id="PS51480"/>
    </source>
</evidence>
<feature type="domain" description="DhaL" evidence="3">
    <location>
        <begin position="6"/>
        <end position="201"/>
    </location>
</feature>
<dbReference type="Pfam" id="PF02734">
    <property type="entry name" value="Dak2"/>
    <property type="match status" value="1"/>
</dbReference>
<dbReference type="InterPro" id="IPR012737">
    <property type="entry name" value="DhaK_L_YcgS"/>
</dbReference>
<dbReference type="EMBL" id="JAUSTY010000028">
    <property type="protein sequence ID" value="MDQ0168329.1"/>
    <property type="molecule type" value="Genomic_DNA"/>
</dbReference>
<dbReference type="InterPro" id="IPR004007">
    <property type="entry name" value="DhaL_dom"/>
</dbReference>
<organism evidence="4 5">
    <name type="scientific">Caldalkalibacillus horti</name>
    <dbReference type="NCBI Taxonomy" id="77523"/>
    <lineage>
        <taxon>Bacteria</taxon>
        <taxon>Bacillati</taxon>
        <taxon>Bacillota</taxon>
        <taxon>Bacilli</taxon>
        <taxon>Bacillales</taxon>
        <taxon>Bacillaceae</taxon>
        <taxon>Caldalkalibacillus</taxon>
    </lineage>
</organism>
<comment type="caution">
    <text evidence="4">The sequence shown here is derived from an EMBL/GenBank/DDBJ whole genome shotgun (WGS) entry which is preliminary data.</text>
</comment>
<protein>
    <submittedName>
        <fullName evidence="4">Dihydroxyacetone kinase-like protein</fullName>
        <ecNumber evidence="4">2.7.1.-</ecNumber>
    </submittedName>
</protein>
<dbReference type="PANTHER" id="PTHR28629:SF4">
    <property type="entry name" value="TRIOKINASE_FMN CYCLASE"/>
    <property type="match status" value="1"/>
</dbReference>
<dbReference type="NCBIfam" id="TIGR02365">
    <property type="entry name" value="dha_L_ycgS"/>
    <property type="match status" value="1"/>
</dbReference>
<dbReference type="InterPro" id="IPR050861">
    <property type="entry name" value="Dihydroxyacetone_Kinase"/>
</dbReference>
<accession>A0ABT9W514</accession>
<reference evidence="4 5" key="1">
    <citation type="submission" date="2023-07" db="EMBL/GenBank/DDBJ databases">
        <title>Genomic Encyclopedia of Type Strains, Phase IV (KMG-IV): sequencing the most valuable type-strain genomes for metagenomic binning, comparative biology and taxonomic classification.</title>
        <authorList>
            <person name="Goeker M."/>
        </authorList>
    </citation>
    <scope>NUCLEOTIDE SEQUENCE [LARGE SCALE GENOMIC DNA]</scope>
    <source>
        <strain evidence="4 5">DSM 12751</strain>
    </source>
</reference>
<evidence type="ECO:0000256" key="1">
    <source>
        <dbReference type="ARBA" id="ARBA00022679"/>
    </source>
</evidence>
<keyword evidence="1 4" id="KW-0808">Transferase</keyword>
<dbReference type="PROSITE" id="PS51480">
    <property type="entry name" value="DHAL"/>
    <property type="match status" value="1"/>
</dbReference>
<name>A0ABT9W514_9BACI</name>
<evidence type="ECO:0000313" key="5">
    <source>
        <dbReference type="Proteomes" id="UP001235840"/>
    </source>
</evidence>
<keyword evidence="2" id="KW-0418">Kinase</keyword>
<dbReference type="InterPro" id="IPR036117">
    <property type="entry name" value="DhaL_dom_sf"/>
</dbReference>
<keyword evidence="5" id="KW-1185">Reference proteome</keyword>
<sequence length="213" mass="23335">MRFGVNEAIGWMKKANENIQRHKEYLTDLDQATGDGDHGLNMCRGFQEVVASLEKTSYTDIGAVFKDTAMTLLSKVGGASGPLYGTAFLKASLFFKDKVVVDVQELGEGLLEALSGIKLRGKAMVLDKTMIDVWEPAIHFIQANHSSMDWMEFVEDVHRHVDKTKEMQAKKGRATYLGERAKGHIDPGAASSALLFEALAEVYQEGGHLGGEG</sequence>
<dbReference type="SMART" id="SM01120">
    <property type="entry name" value="Dak2"/>
    <property type="match status" value="1"/>
</dbReference>